<dbReference type="Proteomes" id="UP000013827">
    <property type="component" value="Unassembled WGS sequence"/>
</dbReference>
<dbReference type="PaxDb" id="2903-EOD26751"/>
<evidence type="ECO:0000313" key="3">
    <source>
        <dbReference type="Proteomes" id="UP000013827"/>
    </source>
</evidence>
<evidence type="ECO:0000256" key="1">
    <source>
        <dbReference type="SAM" id="Phobius"/>
    </source>
</evidence>
<keyword evidence="1" id="KW-0472">Membrane</keyword>
<organism evidence="2 3">
    <name type="scientific">Emiliania huxleyi (strain CCMP1516)</name>
    <dbReference type="NCBI Taxonomy" id="280463"/>
    <lineage>
        <taxon>Eukaryota</taxon>
        <taxon>Haptista</taxon>
        <taxon>Haptophyta</taxon>
        <taxon>Prymnesiophyceae</taxon>
        <taxon>Isochrysidales</taxon>
        <taxon>Noelaerhabdaceae</taxon>
        <taxon>Emiliania</taxon>
    </lineage>
</organism>
<keyword evidence="1" id="KW-0812">Transmembrane</keyword>
<name>A0A0D3JTB6_EMIH1</name>
<keyword evidence="3" id="KW-1185">Reference proteome</keyword>
<reference evidence="3" key="1">
    <citation type="journal article" date="2013" name="Nature">
        <title>Pan genome of the phytoplankton Emiliania underpins its global distribution.</title>
        <authorList>
            <person name="Read B.A."/>
            <person name="Kegel J."/>
            <person name="Klute M.J."/>
            <person name="Kuo A."/>
            <person name="Lefebvre S.C."/>
            <person name="Maumus F."/>
            <person name="Mayer C."/>
            <person name="Miller J."/>
            <person name="Monier A."/>
            <person name="Salamov A."/>
            <person name="Young J."/>
            <person name="Aguilar M."/>
            <person name="Claverie J.M."/>
            <person name="Frickenhaus S."/>
            <person name="Gonzalez K."/>
            <person name="Herman E.K."/>
            <person name="Lin Y.C."/>
            <person name="Napier J."/>
            <person name="Ogata H."/>
            <person name="Sarno A.F."/>
            <person name="Shmutz J."/>
            <person name="Schroeder D."/>
            <person name="de Vargas C."/>
            <person name="Verret F."/>
            <person name="von Dassow P."/>
            <person name="Valentin K."/>
            <person name="Van de Peer Y."/>
            <person name="Wheeler G."/>
            <person name="Dacks J.B."/>
            <person name="Delwiche C.F."/>
            <person name="Dyhrman S.T."/>
            <person name="Glockner G."/>
            <person name="John U."/>
            <person name="Richards T."/>
            <person name="Worden A.Z."/>
            <person name="Zhang X."/>
            <person name="Grigoriev I.V."/>
            <person name="Allen A.E."/>
            <person name="Bidle K."/>
            <person name="Borodovsky M."/>
            <person name="Bowler C."/>
            <person name="Brownlee C."/>
            <person name="Cock J.M."/>
            <person name="Elias M."/>
            <person name="Gladyshev V.N."/>
            <person name="Groth M."/>
            <person name="Guda C."/>
            <person name="Hadaegh A."/>
            <person name="Iglesias-Rodriguez M.D."/>
            <person name="Jenkins J."/>
            <person name="Jones B.M."/>
            <person name="Lawson T."/>
            <person name="Leese F."/>
            <person name="Lindquist E."/>
            <person name="Lobanov A."/>
            <person name="Lomsadze A."/>
            <person name="Malik S.B."/>
            <person name="Marsh M.E."/>
            <person name="Mackinder L."/>
            <person name="Mock T."/>
            <person name="Mueller-Roeber B."/>
            <person name="Pagarete A."/>
            <person name="Parker M."/>
            <person name="Probert I."/>
            <person name="Quesneville H."/>
            <person name="Raines C."/>
            <person name="Rensing S.A."/>
            <person name="Riano-Pachon D.M."/>
            <person name="Richier S."/>
            <person name="Rokitta S."/>
            <person name="Shiraiwa Y."/>
            <person name="Soanes D.M."/>
            <person name="van der Giezen M."/>
            <person name="Wahlund T.M."/>
            <person name="Williams B."/>
            <person name="Wilson W."/>
            <person name="Wolfe G."/>
            <person name="Wurch L.L."/>
        </authorList>
    </citation>
    <scope>NUCLEOTIDE SEQUENCE</scope>
</reference>
<reference evidence="2" key="2">
    <citation type="submission" date="2024-10" db="UniProtKB">
        <authorList>
            <consortium name="EnsemblProtists"/>
        </authorList>
    </citation>
    <scope>IDENTIFICATION</scope>
</reference>
<accession>A0A0D3JTB6</accession>
<protein>
    <submittedName>
        <fullName evidence="2">Uncharacterized protein</fullName>
    </submittedName>
</protein>
<dbReference type="AlphaFoldDB" id="A0A0D3JTB6"/>
<keyword evidence="1" id="KW-1133">Transmembrane helix</keyword>
<proteinExistence type="predicted"/>
<feature type="transmembrane region" description="Helical" evidence="1">
    <location>
        <begin position="24"/>
        <end position="42"/>
    </location>
</feature>
<dbReference type="EnsemblProtists" id="EOD26751">
    <property type="protein sequence ID" value="EOD26751"/>
    <property type="gene ID" value="EMIHUDRAFT_366907"/>
</dbReference>
<sequence length="57" mass="6157">MPRRAGLPPRAGEQLYRGGRRGRLFIHSVLLAVAATAFKCGFAKSGRASRNACSRRG</sequence>
<evidence type="ECO:0000313" key="2">
    <source>
        <dbReference type="EnsemblProtists" id="EOD26751"/>
    </source>
</evidence>